<accession>I2B7F7</accession>
<protein>
    <submittedName>
        <fullName evidence="1">Uncharacterized protein</fullName>
    </submittedName>
</protein>
<dbReference type="KEGG" id="ebt:EBL_c13590"/>
<reference evidence="1 2" key="1">
    <citation type="journal article" date="2012" name="J. Bacteriol.">
        <title>Complete genome sequence of the B12-producing Shimwellia blattae strain DSM 4481, isolated from a cockroach.</title>
        <authorList>
            <person name="Brzuszkiewicz E."/>
            <person name="Waschkowitz T."/>
            <person name="Wiezer A."/>
            <person name="Daniel R."/>
        </authorList>
    </citation>
    <scope>NUCLEOTIDE SEQUENCE [LARGE SCALE GENOMIC DNA]</scope>
    <source>
        <strain evidence="2">ATCC 29907 / DSM 4481 / JCM 1650 / NBRC 105725 / CDC 9005-74</strain>
    </source>
</reference>
<evidence type="ECO:0000313" key="1">
    <source>
        <dbReference type="EMBL" id="AFJ46461.1"/>
    </source>
</evidence>
<proteinExistence type="predicted"/>
<evidence type="ECO:0000313" key="2">
    <source>
        <dbReference type="Proteomes" id="UP000001955"/>
    </source>
</evidence>
<sequence>MILRSDGHFVIVITRGLPRLMCRGRVAGEISCEERQFVVRVHPTMMSPVYCGRYSNLARATASLWHHRLRAGTQE</sequence>
<gene>
    <name evidence="1" type="ordered locus">EBL_c13590</name>
</gene>
<accession>K6WE33</accession>
<dbReference type="STRING" id="630626.EBL_c13590"/>
<dbReference type="EMBL" id="CP001560">
    <property type="protein sequence ID" value="AFJ46461.1"/>
    <property type="molecule type" value="Genomic_DNA"/>
</dbReference>
<dbReference type="AlphaFoldDB" id="I2B7F7"/>
<name>I2B7F7_SHIBC</name>
<dbReference type="RefSeq" id="WP_002439870.1">
    <property type="nucleotide sequence ID" value="NC_017910.1"/>
</dbReference>
<keyword evidence="2" id="KW-1185">Reference proteome</keyword>
<dbReference type="Proteomes" id="UP000001955">
    <property type="component" value="Chromosome"/>
</dbReference>
<organism evidence="1 2">
    <name type="scientific">Shimwellia blattae (strain ATCC 29907 / DSM 4481 / JCM 1650 / NBRC 105725 / CDC 9005-74)</name>
    <name type="common">Escherichia blattae</name>
    <dbReference type="NCBI Taxonomy" id="630626"/>
    <lineage>
        <taxon>Bacteria</taxon>
        <taxon>Pseudomonadati</taxon>
        <taxon>Pseudomonadota</taxon>
        <taxon>Gammaproteobacteria</taxon>
        <taxon>Enterobacterales</taxon>
        <taxon>Enterobacteriaceae</taxon>
        <taxon>Shimwellia</taxon>
    </lineage>
</organism>
<dbReference type="HOGENOM" id="CLU_2669038_0_0_6"/>